<dbReference type="InterPro" id="IPR011050">
    <property type="entry name" value="Pectin_lyase_fold/virulence"/>
</dbReference>
<keyword evidence="3" id="KW-0732">Signal</keyword>
<dbReference type="InterPro" id="IPR011493">
    <property type="entry name" value="GLUG"/>
</dbReference>
<evidence type="ECO:0000256" key="2">
    <source>
        <dbReference type="ARBA" id="ARBA00022525"/>
    </source>
</evidence>
<comment type="subcellular location">
    <subcellularLocation>
        <location evidence="1">Secreted</location>
    </subcellularLocation>
</comment>
<dbReference type="SMART" id="SM00912">
    <property type="entry name" value="Haemagg_act"/>
    <property type="match status" value="1"/>
</dbReference>
<evidence type="ECO:0000256" key="3">
    <source>
        <dbReference type="ARBA" id="ARBA00022729"/>
    </source>
</evidence>
<dbReference type="OrthoDB" id="218680at2"/>
<evidence type="ECO:0000256" key="1">
    <source>
        <dbReference type="ARBA" id="ARBA00004613"/>
    </source>
</evidence>
<evidence type="ECO:0000313" key="6">
    <source>
        <dbReference type="Proteomes" id="UP000265560"/>
    </source>
</evidence>
<feature type="domain" description="Filamentous haemagglutinin FhaB/tRNA nuclease CdiA-like TPS" evidence="4">
    <location>
        <begin position="53"/>
        <end position="166"/>
    </location>
</feature>
<dbReference type="Pfam" id="PF18676">
    <property type="entry name" value="MBG_2"/>
    <property type="match status" value="3"/>
</dbReference>
<name>A0A385Z857_9PSED</name>
<dbReference type="Pfam" id="PF05860">
    <property type="entry name" value="TPS"/>
    <property type="match status" value="1"/>
</dbReference>
<dbReference type="Pfam" id="PF13018">
    <property type="entry name" value="ESPR"/>
    <property type="match status" value="1"/>
</dbReference>
<dbReference type="NCBIfam" id="TIGR01901">
    <property type="entry name" value="adhes_NPXG"/>
    <property type="match status" value="1"/>
</dbReference>
<dbReference type="Pfam" id="PF18657">
    <property type="entry name" value="YDG"/>
    <property type="match status" value="2"/>
</dbReference>
<dbReference type="Proteomes" id="UP000265560">
    <property type="component" value="Chromosome"/>
</dbReference>
<dbReference type="Pfam" id="PF07581">
    <property type="entry name" value="Glug"/>
    <property type="match status" value="11"/>
</dbReference>
<organism evidence="5 6">
    <name type="scientific">Pseudomonas cavernae</name>
    <dbReference type="NCBI Taxonomy" id="2320867"/>
    <lineage>
        <taxon>Bacteria</taxon>
        <taxon>Pseudomonadati</taxon>
        <taxon>Pseudomonadota</taxon>
        <taxon>Gammaproteobacteria</taxon>
        <taxon>Pseudomonadales</taxon>
        <taxon>Pseudomonadaceae</taxon>
        <taxon>Pseudomonas</taxon>
    </lineage>
</organism>
<dbReference type="InterPro" id="IPR024973">
    <property type="entry name" value="ESPR"/>
</dbReference>
<dbReference type="InterPro" id="IPR012334">
    <property type="entry name" value="Pectin_lyas_fold"/>
</dbReference>
<dbReference type="InterPro" id="IPR008638">
    <property type="entry name" value="FhaB/CdiA-like_TPS"/>
</dbReference>
<evidence type="ECO:0000259" key="4">
    <source>
        <dbReference type="SMART" id="SM00912"/>
    </source>
</evidence>
<dbReference type="RefSeq" id="WP_119895392.1">
    <property type="nucleotide sequence ID" value="NZ_CP032419.1"/>
</dbReference>
<accession>A0A385Z857</accession>
<dbReference type="EMBL" id="CP032419">
    <property type="protein sequence ID" value="AYC34740.1"/>
    <property type="molecule type" value="Genomic_DNA"/>
</dbReference>
<dbReference type="InterPro" id="IPR041286">
    <property type="entry name" value="MBG_2"/>
</dbReference>
<keyword evidence="2" id="KW-0964">Secreted</keyword>
<dbReference type="Gene3D" id="3.30.160.710">
    <property type="match status" value="2"/>
</dbReference>
<evidence type="ECO:0000313" key="5">
    <source>
        <dbReference type="EMBL" id="AYC34740.1"/>
    </source>
</evidence>
<dbReference type="PANTHER" id="PTHR12338:SF8">
    <property type="entry name" value="HEME_HEMOPEXIN-BINDING PROTEIN"/>
    <property type="match status" value="1"/>
</dbReference>
<dbReference type="SUPFAM" id="SSF51126">
    <property type="entry name" value="Pectin lyase-like"/>
    <property type="match status" value="1"/>
</dbReference>
<dbReference type="Gene3D" id="2.160.20.110">
    <property type="match status" value="6"/>
</dbReference>
<gene>
    <name evidence="5" type="ORF">D3880_21230</name>
</gene>
<dbReference type="InterPro" id="IPR050909">
    <property type="entry name" value="Bact_Autotransporter_VF"/>
</dbReference>
<sequence>MNRLYNIVWNHSLGAWIVASEHAAARGKRGAAKRVGTGLALAIVALSPGLGAAAELPSGGQIVLGSGQIGTPANQQLHIDQSSHKLAIDWQSFDIGAGHKVSLNQPGQDAIALNRVLGADGSKIMGQLDANGRVFLVNPNGVLFGAGAQVNVGGLVASTLNISNDDFAQGNYRFKGDGSNAAVTNQGHIAAADGGAVALLGGTVSNQGVIAARAGTVALAAGNALTLDFAGDGLLNVQIDEATKDALVENHQLIQADGGQVLMTAKASDALLQTLVNNTGVIEARSLGEQAGKIVLLGGFDGGTVQVAGTLDASAPQGGNGGFIETSGAHVRIAETAKVTTQAASGQTGIWLIDPNDFTIAASGGDMSGAAVALAVQNNHFEIQTATQGTAGGNGDIHVNDAISWSSNNHLTLSAERNINIKAPITATGNSAGLALNYGGDYYINAPVTLAGANASLALNGAAYTLIHNVDQLQAIDNDRNGHYALAQDIDASATAGWNSGAGFKPIGSRLDGSAFTGTLAGLGHSIDGLSINRPQWEVGLMAALSGEMRDLGLNGGSISGIVNVGGLVGINSGTISNAYATAAVSGTGQVGGLVGNNNSGSIDNAYASGTVSGSHNVGGLVGYNYADRISNAYAGSISNAYASGAVSGGTYVGGLVGFNASGSIDNSYASGAASGGDYVGGLVGLNVSGSIDNAYASGAVSGNDNVGGLVGYHASGTISASYWDSYASGQAVGVNGASSFGVTELTSDPASAAAANYAFKQSAYSNFDFANTWFMLDGSSRPFLRSEWSTTISNAHQLQLMAMNLGADYRLARDIDAHETGTFASNPSGMWNGLGFAPVGNGASPFTGSLDGQGHSVSGLSIYRPGQDYVGLIGYAGSAALLRNIGMIGGSITGRIGVGGLVGLTSTGSIDNAYASATVSGTRDVGGLVGINRLGDIRNAFATGTISGANQLGGLVGFNDGEISQSYSLGSVTGSADFIGGLVGVNTGDIIESHATGAASGVSNVGGLVGWNGLANNAGSIRQSFASGRVSATLDGAGGLVGYLFNGSIEQSYAAGTVTGNDFIGGLAGHSTVNGSISQSHATGAVSGNAQVGGLVGDSAGSVSDAYSTGSVSGSGVYIGGLVGNNQYGSIDTAYATGSVTGNARVGGLAGGSSGSIRNAYASGDVAGTGNHVGGLVGLTYTGSIDNAYASGSVSGHGRNVGGLVGLNQLGSINNAYATGKVSGTSQVGGLVGYNNGGSIGASYWDIDQTGQLTSAGGAGRTTAQMHDMSTYLGWDFAGTWAPADSTYLPELYGVSGVVGIVTNANATRVYGDANSTIQNGLTVVGTGFWNQLSAGPVLSSNADASSAVGRYALTASGAAATRVQGGAARIVYRNNGSLTISQRQITVTADNATRSYGEANPAFAWSIASGNLVNGDSLSGALSTAANAASDVGRYAIDQGTLGNANYAISFTGGALDITPRQITVTADNATRSYGEANPAFAWSIASGNLANGDSLSGALTTSANAAANVGRYAIGQGTLGNANYAISFTAGSLAITPRPLTVSATGQNKVYDGNLDAGVGLHDDRLSGDALDIAYAYAGFADKHAGQGKAVSVTGITLSGADAFNYSLINSSATTFADILTRAISGSYSAETKTYDGSTLATLHGRLSGVLGSDEVALNGTGRFSDRHAGSGKTVTVGNSGLSGADAGNYVLSSLNPLASADILPRPITVNAHALSKNFGLADPLLSWSLGAGSLVAGDSLIGRLARVPGEAPGSYVIGLGGLDGGDNYTLSFIPATLTIVGQPRAYLDALVSTHTLEDQPASRADDPASLYRVVDSGIHLPEGI</sequence>
<dbReference type="PANTHER" id="PTHR12338">
    <property type="entry name" value="AUTOTRANSPORTER"/>
    <property type="match status" value="1"/>
</dbReference>
<dbReference type="GO" id="GO:0005576">
    <property type="term" value="C:extracellular region"/>
    <property type="evidence" value="ECO:0007669"/>
    <property type="project" value="UniProtKB-SubCell"/>
</dbReference>
<dbReference type="KEGG" id="pcav:D3880_21230"/>
<dbReference type="Gene3D" id="2.160.20.10">
    <property type="entry name" value="Single-stranded right-handed beta-helix, Pectin lyase-like"/>
    <property type="match status" value="1"/>
</dbReference>
<reference evidence="6" key="1">
    <citation type="submission" date="2018-09" db="EMBL/GenBank/DDBJ databases">
        <authorList>
            <person name="Zhu H."/>
        </authorList>
    </citation>
    <scope>NUCLEOTIDE SEQUENCE [LARGE SCALE GENOMIC DNA]</scope>
    <source>
        <strain evidence="6">K2W31S-8</strain>
    </source>
</reference>
<proteinExistence type="predicted"/>
<keyword evidence="6" id="KW-1185">Reference proteome</keyword>
<protein>
    <submittedName>
        <fullName evidence="5">Filamentous hemagglutinin N-terminal domain-containing protein</fullName>
    </submittedName>
</protein>
<dbReference type="InterPro" id="IPR041248">
    <property type="entry name" value="YDG"/>
</dbReference>